<evidence type="ECO:0000313" key="1">
    <source>
        <dbReference type="EMBL" id="KOR89384.1"/>
    </source>
</evidence>
<evidence type="ECO:0008006" key="3">
    <source>
        <dbReference type="Google" id="ProtNLM"/>
    </source>
</evidence>
<dbReference type="AlphaFoldDB" id="A0A0M1P5T0"/>
<name>A0A0M1P5T0_9BACL</name>
<dbReference type="Gene3D" id="3.40.30.10">
    <property type="entry name" value="Glutaredoxin"/>
    <property type="match status" value="1"/>
</dbReference>
<dbReference type="EMBL" id="LIUT01000001">
    <property type="protein sequence ID" value="KOR89384.1"/>
    <property type="molecule type" value="Genomic_DNA"/>
</dbReference>
<sequence>MEHIGYRKFLKKVQQRVVPELGELLPNFPVGTKNLYDFLGNGLLVIVVSTRCVPCQDALAVLSDYYQMHSVNTVMLVDTQEDNMPLFYEAFAAYAEVFHMETENWKKHFAGVPWATALDRNGVILQSAPFRSLPTLMPVLDFIVDREMIRHDE</sequence>
<dbReference type="InterPro" id="IPR036249">
    <property type="entry name" value="Thioredoxin-like_sf"/>
</dbReference>
<organism evidence="1 2">
    <name type="scientific">Paenibacillus solani</name>
    <dbReference type="NCBI Taxonomy" id="1705565"/>
    <lineage>
        <taxon>Bacteria</taxon>
        <taxon>Bacillati</taxon>
        <taxon>Bacillota</taxon>
        <taxon>Bacilli</taxon>
        <taxon>Bacillales</taxon>
        <taxon>Paenibacillaceae</taxon>
        <taxon>Paenibacillus</taxon>
    </lineage>
</organism>
<evidence type="ECO:0000313" key="2">
    <source>
        <dbReference type="Proteomes" id="UP000036932"/>
    </source>
</evidence>
<accession>A0A0M1P5T0</accession>
<protein>
    <recommendedName>
        <fullName evidence="3">Thioredoxin domain-containing protein</fullName>
    </recommendedName>
</protein>
<dbReference type="SUPFAM" id="SSF52833">
    <property type="entry name" value="Thioredoxin-like"/>
    <property type="match status" value="1"/>
</dbReference>
<proteinExistence type="predicted"/>
<dbReference type="RefSeq" id="WP_054402428.1">
    <property type="nucleotide sequence ID" value="NZ_LIUT01000001.1"/>
</dbReference>
<dbReference type="PATRIC" id="fig|1705565.3.peg.3915"/>
<dbReference type="Proteomes" id="UP000036932">
    <property type="component" value="Unassembled WGS sequence"/>
</dbReference>
<keyword evidence="2" id="KW-1185">Reference proteome</keyword>
<gene>
    <name evidence="1" type="ORF">AM231_09680</name>
</gene>
<dbReference type="OrthoDB" id="9801795at2"/>
<reference evidence="2" key="1">
    <citation type="submission" date="2015-08" db="EMBL/GenBank/DDBJ databases">
        <title>Genome sequencing project for genomic taxonomy and phylogenomics of Bacillus-like bacteria.</title>
        <authorList>
            <person name="Liu B."/>
            <person name="Wang J."/>
            <person name="Zhu Y."/>
            <person name="Liu G."/>
            <person name="Chen Q."/>
            <person name="Chen Z."/>
            <person name="Lan J."/>
            <person name="Che J."/>
            <person name="Ge C."/>
            <person name="Shi H."/>
            <person name="Pan Z."/>
            <person name="Liu X."/>
        </authorList>
    </citation>
    <scope>NUCLEOTIDE SEQUENCE [LARGE SCALE GENOMIC DNA]</scope>
    <source>
        <strain evidence="2">FJAT-22460</strain>
    </source>
</reference>
<comment type="caution">
    <text evidence="1">The sequence shown here is derived from an EMBL/GenBank/DDBJ whole genome shotgun (WGS) entry which is preliminary data.</text>
</comment>